<dbReference type="GO" id="GO:0008408">
    <property type="term" value="F:3'-5' exonuclease activity"/>
    <property type="evidence" value="ECO:0007669"/>
    <property type="project" value="InterPro"/>
</dbReference>
<gene>
    <name evidence="1" type="primary">holB</name>
    <name evidence="1" type="ORF">GCM10009007_05860</name>
</gene>
<accession>A0A8J3G017</accession>
<evidence type="ECO:0000313" key="2">
    <source>
        <dbReference type="Proteomes" id="UP000614287"/>
    </source>
</evidence>
<comment type="caution">
    <text evidence="1">The sequence shown here is derived from an EMBL/GenBank/DDBJ whole genome shotgun (WGS) entry which is preliminary data.</text>
</comment>
<dbReference type="EMBL" id="BMZG01000003">
    <property type="protein sequence ID" value="GHA68071.1"/>
    <property type="molecule type" value="Genomic_DNA"/>
</dbReference>
<organism evidence="1 2">
    <name type="scientific">Formosimonas limnophila</name>
    <dbReference type="NCBI Taxonomy" id="1384487"/>
    <lineage>
        <taxon>Bacteria</taxon>
        <taxon>Pseudomonadati</taxon>
        <taxon>Pseudomonadota</taxon>
        <taxon>Betaproteobacteria</taxon>
        <taxon>Burkholderiales</taxon>
        <taxon>Burkholderiaceae</taxon>
        <taxon>Formosimonas</taxon>
    </lineage>
</organism>
<dbReference type="SUPFAM" id="SSF52540">
    <property type="entry name" value="P-loop containing nucleoside triphosphate hydrolases"/>
    <property type="match status" value="1"/>
</dbReference>
<reference evidence="1" key="1">
    <citation type="journal article" date="2014" name="Int. J. Syst. Evol. Microbiol.">
        <title>Complete genome sequence of Corynebacterium casei LMG S-19264T (=DSM 44701T), isolated from a smear-ripened cheese.</title>
        <authorList>
            <consortium name="US DOE Joint Genome Institute (JGI-PGF)"/>
            <person name="Walter F."/>
            <person name="Albersmeier A."/>
            <person name="Kalinowski J."/>
            <person name="Ruckert C."/>
        </authorList>
    </citation>
    <scope>NUCLEOTIDE SEQUENCE</scope>
    <source>
        <strain evidence="1">KCTC 32501</strain>
    </source>
</reference>
<dbReference type="NCBIfam" id="TIGR00678">
    <property type="entry name" value="holB"/>
    <property type="match status" value="1"/>
</dbReference>
<dbReference type="RefSeq" id="WP_189491367.1">
    <property type="nucleotide sequence ID" value="NZ_BMZG01000003.1"/>
</dbReference>
<dbReference type="InterPro" id="IPR027417">
    <property type="entry name" value="P-loop_NTPase"/>
</dbReference>
<proteinExistence type="predicted"/>
<keyword evidence="2" id="KW-1185">Reference proteome</keyword>
<dbReference type="InterPro" id="IPR004622">
    <property type="entry name" value="DNA_pol_HolB"/>
</dbReference>
<dbReference type="GO" id="GO:0009360">
    <property type="term" value="C:DNA polymerase III complex"/>
    <property type="evidence" value="ECO:0007669"/>
    <property type="project" value="TreeGrafter"/>
</dbReference>
<dbReference type="Gene3D" id="3.40.50.300">
    <property type="entry name" value="P-loop containing nucleotide triphosphate hydrolases"/>
    <property type="match status" value="1"/>
</dbReference>
<dbReference type="GO" id="GO:0003887">
    <property type="term" value="F:DNA-directed DNA polymerase activity"/>
    <property type="evidence" value="ECO:0007669"/>
    <property type="project" value="InterPro"/>
</dbReference>
<evidence type="ECO:0000313" key="1">
    <source>
        <dbReference type="EMBL" id="GHA68071.1"/>
    </source>
</evidence>
<dbReference type="PANTHER" id="PTHR11669:SF8">
    <property type="entry name" value="DNA POLYMERASE III SUBUNIT DELTA"/>
    <property type="match status" value="1"/>
</dbReference>
<dbReference type="GO" id="GO:0006261">
    <property type="term" value="P:DNA-templated DNA replication"/>
    <property type="evidence" value="ECO:0007669"/>
    <property type="project" value="TreeGrafter"/>
</dbReference>
<dbReference type="Pfam" id="PF13177">
    <property type="entry name" value="DNA_pol3_delta2"/>
    <property type="match status" value="1"/>
</dbReference>
<name>A0A8J3G017_9BURK</name>
<dbReference type="Proteomes" id="UP000614287">
    <property type="component" value="Unassembled WGS sequence"/>
</dbReference>
<protein>
    <submittedName>
        <fullName evidence="1">DNA polymerase III subunit delta</fullName>
    </submittedName>
</protein>
<dbReference type="InterPro" id="IPR050238">
    <property type="entry name" value="DNA_Rep/Repair_Clamp_Loader"/>
</dbReference>
<dbReference type="AlphaFoldDB" id="A0A8J3G017"/>
<reference evidence="1" key="2">
    <citation type="submission" date="2020-09" db="EMBL/GenBank/DDBJ databases">
        <authorList>
            <person name="Sun Q."/>
            <person name="Kim S."/>
        </authorList>
    </citation>
    <scope>NUCLEOTIDE SEQUENCE</scope>
    <source>
        <strain evidence="1">KCTC 32501</strain>
    </source>
</reference>
<dbReference type="PANTHER" id="PTHR11669">
    <property type="entry name" value="REPLICATION FACTOR C / DNA POLYMERASE III GAMMA-TAU SUBUNIT"/>
    <property type="match status" value="1"/>
</dbReference>
<sequence>MSQAIPAVLPWHKATFQKWHEQTHRSHAYLIVSPEDTGGESLLHSFAASVLCETPNSSFEACGHCAGCSLIQASSHPDYRILRPTIWDVTNEIEETRPEKPSKHITIDQVRDLASMVNQTSHRGGLRVVLIYPAHTLNANAANALLKTLEEPPSHTLFFLLTHDVKQLLPTIISRCQRLTAPAPELSSAMDYLNTTIASQNDWADKLHAENGAVMRVANLNTTNYFTLQEQFASKLAKGAQSNALKLAEQFDKHIKDAAKAQLSGEPLSIDMGVVITWLQRWVHDLSCIAQQAGDARYFKKHKPALTRLSEQAPAEKLITKLHHWQQQLLKEQRAAEHPLNTRIWLEKLFLQYTQLF</sequence>